<dbReference type="Proteomes" id="UP000094769">
    <property type="component" value="Unassembled WGS sequence"/>
</dbReference>
<evidence type="ECO:0000313" key="2">
    <source>
        <dbReference type="Proteomes" id="UP000094769"/>
    </source>
</evidence>
<organism evidence="1 2">
    <name type="scientific">Candidatus Thiodiazotropha endolucinida</name>
    <dbReference type="NCBI Taxonomy" id="1655433"/>
    <lineage>
        <taxon>Bacteria</taxon>
        <taxon>Pseudomonadati</taxon>
        <taxon>Pseudomonadota</taxon>
        <taxon>Gammaproteobacteria</taxon>
        <taxon>Chromatiales</taxon>
        <taxon>Sedimenticolaceae</taxon>
        <taxon>Candidatus Thiodiazotropha</taxon>
    </lineage>
</organism>
<protein>
    <submittedName>
        <fullName evidence="1">Uncharacterized protein</fullName>
    </submittedName>
</protein>
<dbReference type="AlphaFoldDB" id="A0A7Z0VNZ8"/>
<dbReference type="EMBL" id="MARB01000003">
    <property type="protein sequence ID" value="ODJ89115.1"/>
    <property type="molecule type" value="Genomic_DNA"/>
</dbReference>
<proteinExistence type="predicted"/>
<gene>
    <name evidence="1" type="ORF">CODIS_07280</name>
</gene>
<keyword evidence="2" id="KW-1185">Reference proteome</keyword>
<sequence length="74" mass="8802">MKHQVLVKEINFLLDTVEKKRDKQRKKVKCYLSQVKAEKQKLRKKLTRESSAVNRKKLKKELDAVNKVYSMLNA</sequence>
<comment type="caution">
    <text evidence="1">The sequence shown here is derived from an EMBL/GenBank/DDBJ whole genome shotgun (WGS) entry which is preliminary data.</text>
</comment>
<reference evidence="1 2" key="1">
    <citation type="submission" date="2016-06" db="EMBL/GenBank/DDBJ databases">
        <title>Genome sequence of endosymbiont of Candidatus Endolucinida thiodiazotropha.</title>
        <authorList>
            <person name="Poehlein A."/>
            <person name="Koenig S."/>
            <person name="Heiden S.E."/>
            <person name="Thuermer A."/>
            <person name="Voget S."/>
            <person name="Daniel R."/>
            <person name="Markert S."/>
            <person name="Gros O."/>
            <person name="Schweder T."/>
        </authorList>
    </citation>
    <scope>NUCLEOTIDE SEQUENCE [LARGE SCALE GENOMIC DNA]</scope>
    <source>
        <strain evidence="1 2">COS</strain>
    </source>
</reference>
<accession>A0A7Z0VNZ8</accession>
<evidence type="ECO:0000313" key="1">
    <source>
        <dbReference type="EMBL" id="ODJ89115.1"/>
    </source>
</evidence>
<dbReference type="RefSeq" id="WP_069121341.1">
    <property type="nucleotide sequence ID" value="NZ_MARB01000003.1"/>
</dbReference>
<name>A0A7Z0VNZ8_9GAMM</name>